<gene>
    <name evidence="4 7" type="primary">prmC</name>
    <name evidence="7" type="ORF">NP603_07440</name>
</gene>
<dbReference type="GO" id="GO:0032259">
    <property type="term" value="P:methylation"/>
    <property type="evidence" value="ECO:0007669"/>
    <property type="project" value="UniProtKB-KW"/>
</dbReference>
<comment type="similarity">
    <text evidence="4">Belongs to the protein N5-glutamine methyltransferase family. PrmC subfamily.</text>
</comment>
<dbReference type="EMBL" id="JANIBM010000006">
    <property type="protein sequence ID" value="MCQ8180937.1"/>
    <property type="molecule type" value="Genomic_DNA"/>
</dbReference>
<evidence type="ECO:0000313" key="8">
    <source>
        <dbReference type="Proteomes" id="UP001524569"/>
    </source>
</evidence>
<keyword evidence="2 4" id="KW-0808">Transferase</keyword>
<dbReference type="PANTHER" id="PTHR18895">
    <property type="entry name" value="HEMK METHYLTRANSFERASE"/>
    <property type="match status" value="1"/>
</dbReference>
<dbReference type="PANTHER" id="PTHR18895:SF74">
    <property type="entry name" value="MTRF1L RELEASE FACTOR GLUTAMINE METHYLTRANSFERASE"/>
    <property type="match status" value="1"/>
</dbReference>
<dbReference type="InterPro" id="IPR019874">
    <property type="entry name" value="RF_methyltr_PrmC"/>
</dbReference>
<comment type="catalytic activity">
    <reaction evidence="4">
        <text>L-glutaminyl-[peptide chain release factor] + S-adenosyl-L-methionine = N(5)-methyl-L-glutaminyl-[peptide chain release factor] + S-adenosyl-L-homocysteine + H(+)</text>
        <dbReference type="Rhea" id="RHEA:42896"/>
        <dbReference type="Rhea" id="RHEA-COMP:10271"/>
        <dbReference type="Rhea" id="RHEA-COMP:10272"/>
        <dbReference type="ChEBI" id="CHEBI:15378"/>
        <dbReference type="ChEBI" id="CHEBI:30011"/>
        <dbReference type="ChEBI" id="CHEBI:57856"/>
        <dbReference type="ChEBI" id="CHEBI:59789"/>
        <dbReference type="ChEBI" id="CHEBI:61891"/>
        <dbReference type="EC" id="2.1.1.297"/>
    </reaction>
</comment>
<dbReference type="HAMAP" id="MF_02126">
    <property type="entry name" value="RF_methyltr_PrmC"/>
    <property type="match status" value="1"/>
</dbReference>
<dbReference type="GO" id="GO:0102559">
    <property type="term" value="F:peptide chain release factor N(5)-glutamine methyltransferase activity"/>
    <property type="evidence" value="ECO:0007669"/>
    <property type="project" value="UniProtKB-EC"/>
</dbReference>
<dbReference type="CDD" id="cd02440">
    <property type="entry name" value="AdoMet_MTases"/>
    <property type="match status" value="1"/>
</dbReference>
<dbReference type="NCBIfam" id="TIGR00536">
    <property type="entry name" value="hemK_fam"/>
    <property type="match status" value="1"/>
</dbReference>
<protein>
    <recommendedName>
        <fullName evidence="4">Release factor glutamine methyltransferase</fullName>
        <shortName evidence="4">RF MTase</shortName>
        <ecNumber evidence="4">2.1.1.297</ecNumber>
    </recommendedName>
    <alternativeName>
        <fullName evidence="4">N5-glutamine methyltransferase PrmC</fullName>
    </alternativeName>
    <alternativeName>
        <fullName evidence="4">Protein-(glutamine-N5) MTase PrmC</fullName>
    </alternativeName>
    <alternativeName>
        <fullName evidence="4">Protein-glutamine N-methyltransferase PrmC</fullName>
    </alternativeName>
</protein>
<feature type="domain" description="Release factor glutamine methyltransferase N-terminal" evidence="6">
    <location>
        <begin position="14"/>
        <end position="83"/>
    </location>
</feature>
<dbReference type="PROSITE" id="PS00092">
    <property type="entry name" value="N6_MTASE"/>
    <property type="match status" value="1"/>
</dbReference>
<dbReference type="InterPro" id="IPR040758">
    <property type="entry name" value="PrmC_N"/>
</dbReference>
<evidence type="ECO:0000256" key="1">
    <source>
        <dbReference type="ARBA" id="ARBA00022603"/>
    </source>
</evidence>
<feature type="binding site" evidence="4">
    <location>
        <begin position="194"/>
        <end position="197"/>
    </location>
    <ligand>
        <name>substrate</name>
    </ligand>
</feature>
<evidence type="ECO:0000259" key="6">
    <source>
        <dbReference type="Pfam" id="PF17827"/>
    </source>
</evidence>
<dbReference type="EC" id="2.1.1.297" evidence="4"/>
<dbReference type="InterPro" id="IPR025714">
    <property type="entry name" value="Methyltranfer_dom"/>
</dbReference>
<evidence type="ECO:0000256" key="3">
    <source>
        <dbReference type="ARBA" id="ARBA00022691"/>
    </source>
</evidence>
<feature type="binding site" evidence="4">
    <location>
        <position position="194"/>
    </location>
    <ligand>
        <name>S-adenosyl-L-methionine</name>
        <dbReference type="ChEBI" id="CHEBI:59789"/>
    </ligand>
</feature>
<feature type="binding site" evidence="4">
    <location>
        <position position="179"/>
    </location>
    <ligand>
        <name>S-adenosyl-L-methionine</name>
        <dbReference type="ChEBI" id="CHEBI:59789"/>
    </ligand>
</feature>
<comment type="caution">
    <text evidence="7">The sequence shown here is derived from an EMBL/GenBank/DDBJ whole genome shotgun (WGS) entry which is preliminary data.</text>
</comment>
<evidence type="ECO:0000256" key="4">
    <source>
        <dbReference type="HAMAP-Rule" id="MF_02126"/>
    </source>
</evidence>
<evidence type="ECO:0000313" key="7">
    <source>
        <dbReference type="EMBL" id="MCQ8180937.1"/>
    </source>
</evidence>
<dbReference type="InterPro" id="IPR002052">
    <property type="entry name" value="DNA_methylase_N6_adenine_CS"/>
</dbReference>
<dbReference type="Gene3D" id="1.10.8.10">
    <property type="entry name" value="DNA helicase RuvA subunit, C-terminal domain"/>
    <property type="match status" value="1"/>
</dbReference>
<keyword evidence="1 4" id="KW-0489">Methyltransferase</keyword>
<dbReference type="Gene3D" id="3.40.50.150">
    <property type="entry name" value="Vaccinia Virus protein VP39"/>
    <property type="match status" value="1"/>
</dbReference>
<keyword evidence="8" id="KW-1185">Reference proteome</keyword>
<dbReference type="NCBIfam" id="TIGR03534">
    <property type="entry name" value="RF_mod_PrmC"/>
    <property type="match status" value="1"/>
</dbReference>
<reference evidence="7 8" key="1">
    <citation type="submission" date="2022-07" db="EMBL/GenBank/DDBJ databases">
        <title>Methylomonas rivi sp. nov., Methylomonas rosea sp. nov., Methylomonas aureus sp. nov. and Methylomonas subterranea sp. nov., four novel methanotrophs isolated from a freshwater creek and the deep terrestrial subsurface.</title>
        <authorList>
            <person name="Abin C."/>
            <person name="Sankaranarayanan K."/>
            <person name="Garner C."/>
            <person name="Sindelar R."/>
            <person name="Kotary K."/>
            <person name="Garner R."/>
            <person name="Barclay S."/>
            <person name="Lawson P."/>
            <person name="Krumholz L."/>
        </authorList>
    </citation>
    <scope>NUCLEOTIDE SEQUENCE [LARGE SCALE GENOMIC DNA]</scope>
    <source>
        <strain evidence="7 8">SURF-1</strain>
    </source>
</reference>
<name>A0ABT1UFD6_9GAMM</name>
<proteinExistence type="inferred from homology"/>
<evidence type="ECO:0000256" key="2">
    <source>
        <dbReference type="ARBA" id="ARBA00022679"/>
    </source>
</evidence>
<dbReference type="InterPro" id="IPR029063">
    <property type="entry name" value="SAM-dependent_MTases_sf"/>
</dbReference>
<sequence>MLDVERARPATIAELLESATMALAGSSETAELDAEVLLCHCLGKPRAYLRAWPERNPDAEQASEFQRLLEQRRQGVPVAYLTGQREFWSREFLVGPEVLIPRPDTELLVELSLGLLPSERPCRVIDLGTGSGILAITLAAERPLAHVIGVDISYAALETAQRNAERLQVANVSFAVSNWFADIAESDFDLVVSNPPYIAADDPHLRQGDVRFEPANALVSTENGLKDIRMIAEQACSHLKPQGQLLLEHGYNQAAEVRAILSALGYRHIVTHQDLANNPRVTTGVWNP</sequence>
<organism evidence="7 8">
    <name type="scientific">Methylomonas aurea</name>
    <dbReference type="NCBI Taxonomy" id="2952224"/>
    <lineage>
        <taxon>Bacteria</taxon>
        <taxon>Pseudomonadati</taxon>
        <taxon>Pseudomonadota</taxon>
        <taxon>Gammaproteobacteria</taxon>
        <taxon>Methylococcales</taxon>
        <taxon>Methylococcaceae</taxon>
        <taxon>Methylomonas</taxon>
    </lineage>
</organism>
<dbReference type="InterPro" id="IPR004556">
    <property type="entry name" value="HemK-like"/>
</dbReference>
<evidence type="ECO:0000259" key="5">
    <source>
        <dbReference type="Pfam" id="PF13847"/>
    </source>
</evidence>
<dbReference type="Pfam" id="PF17827">
    <property type="entry name" value="PrmC_N"/>
    <property type="match status" value="1"/>
</dbReference>
<dbReference type="SUPFAM" id="SSF53335">
    <property type="entry name" value="S-adenosyl-L-methionine-dependent methyltransferases"/>
    <property type="match status" value="1"/>
</dbReference>
<keyword evidence="3 4" id="KW-0949">S-adenosyl-L-methionine</keyword>
<comment type="function">
    <text evidence="4">Methylates the class 1 translation termination release factors RF1/PrfA and RF2/PrfB on the glutamine residue of the universally conserved GGQ motif.</text>
</comment>
<accession>A0ABT1UFD6</accession>
<dbReference type="Proteomes" id="UP001524569">
    <property type="component" value="Unassembled WGS sequence"/>
</dbReference>
<dbReference type="RefSeq" id="WP_256610286.1">
    <property type="nucleotide sequence ID" value="NZ_JANIBM010000006.1"/>
</dbReference>
<feature type="binding site" evidence="4">
    <location>
        <begin position="128"/>
        <end position="132"/>
    </location>
    <ligand>
        <name>S-adenosyl-L-methionine</name>
        <dbReference type="ChEBI" id="CHEBI:59789"/>
    </ligand>
</feature>
<feature type="binding site" evidence="4">
    <location>
        <position position="151"/>
    </location>
    <ligand>
        <name>S-adenosyl-L-methionine</name>
        <dbReference type="ChEBI" id="CHEBI:59789"/>
    </ligand>
</feature>
<dbReference type="InterPro" id="IPR050320">
    <property type="entry name" value="N5-glutamine_MTase"/>
</dbReference>
<feature type="domain" description="Methyltransferase" evidence="5">
    <location>
        <begin position="122"/>
        <end position="253"/>
    </location>
</feature>
<dbReference type="Pfam" id="PF13847">
    <property type="entry name" value="Methyltransf_31"/>
    <property type="match status" value="1"/>
</dbReference>